<dbReference type="EMBL" id="BAABRL010000008">
    <property type="protein sequence ID" value="GAA5496351.1"/>
    <property type="molecule type" value="Genomic_DNA"/>
</dbReference>
<feature type="chain" id="PRO_5045865101" description="DUF4136 domain-containing protein" evidence="1">
    <location>
        <begin position="29"/>
        <end position="172"/>
    </location>
</feature>
<evidence type="ECO:0000313" key="3">
    <source>
        <dbReference type="Proteomes" id="UP001424741"/>
    </source>
</evidence>
<reference evidence="2 3" key="1">
    <citation type="submission" date="2024-02" db="EMBL/GenBank/DDBJ databases">
        <title>Rubritalea halochordaticola NBRC 107102.</title>
        <authorList>
            <person name="Ichikawa N."/>
            <person name="Katano-Makiyama Y."/>
            <person name="Hidaka K."/>
        </authorList>
    </citation>
    <scope>NUCLEOTIDE SEQUENCE [LARGE SCALE GENOMIC DNA]</scope>
    <source>
        <strain evidence="2 3">NBRC 107102</strain>
    </source>
</reference>
<evidence type="ECO:0008006" key="4">
    <source>
        <dbReference type="Google" id="ProtNLM"/>
    </source>
</evidence>
<keyword evidence="1" id="KW-0732">Signal</keyword>
<keyword evidence="3" id="KW-1185">Reference proteome</keyword>
<name>A0ABP9V0Y5_9BACT</name>
<gene>
    <name evidence="2" type="ORF">Rhal01_02534</name>
</gene>
<organism evidence="2 3">
    <name type="scientific">Rubritalea halochordaticola</name>
    <dbReference type="NCBI Taxonomy" id="714537"/>
    <lineage>
        <taxon>Bacteria</taxon>
        <taxon>Pseudomonadati</taxon>
        <taxon>Verrucomicrobiota</taxon>
        <taxon>Verrucomicrobiia</taxon>
        <taxon>Verrucomicrobiales</taxon>
        <taxon>Rubritaleaceae</taxon>
        <taxon>Rubritalea</taxon>
    </lineage>
</organism>
<evidence type="ECO:0000256" key="1">
    <source>
        <dbReference type="SAM" id="SignalP"/>
    </source>
</evidence>
<dbReference type="RefSeq" id="WP_346189035.1">
    <property type="nucleotide sequence ID" value="NZ_BAABRL010000008.1"/>
</dbReference>
<evidence type="ECO:0000313" key="2">
    <source>
        <dbReference type="EMBL" id="GAA5496351.1"/>
    </source>
</evidence>
<feature type="signal peptide" evidence="1">
    <location>
        <begin position="1"/>
        <end position="28"/>
    </location>
</feature>
<proteinExistence type="predicted"/>
<protein>
    <recommendedName>
        <fullName evidence="4">DUF4136 domain-containing protein</fullName>
    </recommendedName>
</protein>
<sequence length="172" mass="19375">MNRFCCPGLTVRKALLILLAMLAVPAFGEVNWSHKVVEGEDGGINANYFFYQTFKPDYGDGTLMSVQRVRAIYALKREGDIVVVDYFLQGSLRVVTMRAARESLEDMIAGKDVEFKKTNEFSIEAETSVGYLTLKNQKALNDEQREQILNLVYILSMQRSPIKSDQGANPKP</sequence>
<comment type="caution">
    <text evidence="2">The sequence shown here is derived from an EMBL/GenBank/DDBJ whole genome shotgun (WGS) entry which is preliminary data.</text>
</comment>
<dbReference type="Proteomes" id="UP001424741">
    <property type="component" value="Unassembled WGS sequence"/>
</dbReference>
<accession>A0ABP9V0Y5</accession>